<reference evidence="3" key="1">
    <citation type="submission" date="2017-04" db="EMBL/GenBank/DDBJ databases">
        <title>Function of individual gut microbiota members based on whole genome sequencing of pure cultures obtained from chicken caecum.</title>
        <authorList>
            <person name="Medvecky M."/>
            <person name="Cejkova D."/>
            <person name="Polansky O."/>
            <person name="Karasova D."/>
            <person name="Kubasova T."/>
            <person name="Cizek A."/>
            <person name="Rychlik I."/>
        </authorList>
    </citation>
    <scope>NUCLEOTIDE SEQUENCE [LARGE SCALE GENOMIC DNA]</scope>
    <source>
        <strain evidence="3">An178</strain>
    </source>
</reference>
<accession>A0A1Y4LYF8</accession>
<dbReference type="InterPro" id="IPR023214">
    <property type="entry name" value="HAD_sf"/>
</dbReference>
<protein>
    <submittedName>
        <fullName evidence="1">Cof-type HAD-IIB family hydrolase</fullName>
    </submittedName>
</protein>
<reference evidence="2" key="2">
    <citation type="journal article" date="2018" name="BMC Genomics">
        <title>Whole genome sequencing and function prediction of 133 gut anaerobes isolated from chicken caecum in pure cultures.</title>
        <authorList>
            <person name="Medvecky M."/>
            <person name="Cejkova D."/>
            <person name="Polansky O."/>
            <person name="Karasova D."/>
            <person name="Kubasova T."/>
            <person name="Cizek A."/>
            <person name="Rychlik I."/>
        </authorList>
    </citation>
    <scope>NUCLEOTIDE SEQUENCE</scope>
    <source>
        <strain evidence="2">An178</strain>
    </source>
</reference>
<dbReference type="PANTHER" id="PTHR10000">
    <property type="entry name" value="PHOSPHOSERINE PHOSPHATASE"/>
    <property type="match status" value="1"/>
</dbReference>
<evidence type="ECO:0000313" key="2">
    <source>
        <dbReference type="EMBL" id="OUP61607.1"/>
    </source>
</evidence>
<dbReference type="EMBL" id="NFKM01000002">
    <property type="protein sequence ID" value="OUP61607.1"/>
    <property type="molecule type" value="Genomic_DNA"/>
</dbReference>
<dbReference type="GO" id="GO:0000287">
    <property type="term" value="F:magnesium ion binding"/>
    <property type="evidence" value="ECO:0007669"/>
    <property type="project" value="TreeGrafter"/>
</dbReference>
<dbReference type="Proteomes" id="UP000195447">
    <property type="component" value="Unassembled WGS sequence"/>
</dbReference>
<dbReference type="InterPro" id="IPR006379">
    <property type="entry name" value="HAD-SF_hydro_IIB"/>
</dbReference>
<dbReference type="CDD" id="cd07516">
    <property type="entry name" value="HAD_Pase"/>
    <property type="match status" value="1"/>
</dbReference>
<dbReference type="GO" id="GO:0005829">
    <property type="term" value="C:cytosol"/>
    <property type="evidence" value="ECO:0007669"/>
    <property type="project" value="TreeGrafter"/>
</dbReference>
<dbReference type="AlphaFoldDB" id="A0A1Y4LYF8"/>
<proteinExistence type="predicted"/>
<name>A0A1Y4LYF8_9FIRM</name>
<dbReference type="Proteomes" id="UP001220658">
    <property type="component" value="Unassembled WGS sequence"/>
</dbReference>
<gene>
    <name evidence="2" type="ORF">B5F14_01255</name>
    <name evidence="1" type="ORF">POG00_07710</name>
</gene>
<dbReference type="RefSeq" id="WP_035402903.1">
    <property type="nucleotide sequence ID" value="NZ_CABKSV010000085.1"/>
</dbReference>
<dbReference type="Gene3D" id="3.30.1240.10">
    <property type="match status" value="1"/>
</dbReference>
<dbReference type="Gene3D" id="3.40.50.1000">
    <property type="entry name" value="HAD superfamily/HAD-like"/>
    <property type="match status" value="1"/>
</dbReference>
<dbReference type="NCBIfam" id="TIGR00099">
    <property type="entry name" value="Cof-subfamily"/>
    <property type="match status" value="1"/>
</dbReference>
<comment type="caution">
    <text evidence="2">The sequence shown here is derived from an EMBL/GenBank/DDBJ whole genome shotgun (WGS) entry which is preliminary data.</text>
</comment>
<evidence type="ECO:0000313" key="1">
    <source>
        <dbReference type="EMBL" id="MDC0828596.1"/>
    </source>
</evidence>
<dbReference type="SFLD" id="SFLDS00003">
    <property type="entry name" value="Haloacid_Dehalogenase"/>
    <property type="match status" value="1"/>
</dbReference>
<keyword evidence="1" id="KW-0378">Hydrolase</keyword>
<sequence>MNTVTLVATDLDGTFLNSKKEVSKLNREAISALKHKGILFGIASGRPVETVHAMLEDWKIEDSVSFIMGMNGGVIYDIRRRTKEEFHLLDGKIILDIINFYKDMDVIFHVLVGDIRYTSKSTEETRAHAKLFGETEIEVDMESFLKDRTVNKLIIYCDPAYMPKVVERSKLFKRDDCVGFNTANNLFEYCDPAINKGYGIKKLCKHFGVNLENCVAFGDEANDIQMLDYVGMGVCMKNGCQGAKDVANYVSEYTNDEDALGHFLFDHVLKEDK</sequence>
<evidence type="ECO:0000313" key="3">
    <source>
        <dbReference type="Proteomes" id="UP000195447"/>
    </source>
</evidence>
<organism evidence="2 3">
    <name type="scientific">Faecalitalea cylindroides</name>
    <dbReference type="NCBI Taxonomy" id="39483"/>
    <lineage>
        <taxon>Bacteria</taxon>
        <taxon>Bacillati</taxon>
        <taxon>Bacillota</taxon>
        <taxon>Erysipelotrichia</taxon>
        <taxon>Erysipelotrichales</taxon>
        <taxon>Erysipelotrichaceae</taxon>
        <taxon>Faecalitalea</taxon>
    </lineage>
</organism>
<dbReference type="InterPro" id="IPR000150">
    <property type="entry name" value="Cof"/>
</dbReference>
<dbReference type="InterPro" id="IPR036412">
    <property type="entry name" value="HAD-like_sf"/>
</dbReference>
<dbReference type="SFLD" id="SFLDG01140">
    <property type="entry name" value="C2.B:_Phosphomannomutase_and_P"/>
    <property type="match status" value="1"/>
</dbReference>
<dbReference type="NCBIfam" id="TIGR01484">
    <property type="entry name" value="HAD-SF-IIB"/>
    <property type="match status" value="1"/>
</dbReference>
<dbReference type="GO" id="GO:0016791">
    <property type="term" value="F:phosphatase activity"/>
    <property type="evidence" value="ECO:0007669"/>
    <property type="project" value="UniProtKB-ARBA"/>
</dbReference>
<dbReference type="EMBL" id="JAQNCK010000020">
    <property type="protein sequence ID" value="MDC0828596.1"/>
    <property type="molecule type" value="Genomic_DNA"/>
</dbReference>
<dbReference type="PANTHER" id="PTHR10000:SF8">
    <property type="entry name" value="HAD SUPERFAMILY HYDROLASE-LIKE, TYPE 3"/>
    <property type="match status" value="1"/>
</dbReference>
<dbReference type="SUPFAM" id="SSF56784">
    <property type="entry name" value="HAD-like"/>
    <property type="match status" value="1"/>
</dbReference>
<dbReference type="Pfam" id="PF08282">
    <property type="entry name" value="Hydrolase_3"/>
    <property type="match status" value="1"/>
</dbReference>
<reference evidence="1" key="3">
    <citation type="submission" date="2023-01" db="EMBL/GenBank/DDBJ databases">
        <title>Human gut microbiome strain richness.</title>
        <authorList>
            <person name="Chen-Liaw A."/>
        </authorList>
    </citation>
    <scope>NUCLEOTIDE SEQUENCE</scope>
    <source>
        <strain evidence="1">D55st1_G4_D55t1_190419</strain>
    </source>
</reference>
<keyword evidence="3" id="KW-1185">Reference proteome</keyword>